<gene>
    <name evidence="3" type="primary">LOC114912745</name>
</gene>
<evidence type="ECO:0000313" key="2">
    <source>
        <dbReference type="Proteomes" id="UP000504607"/>
    </source>
</evidence>
<evidence type="ECO:0000313" key="3">
    <source>
        <dbReference type="RefSeq" id="XP_029116559.1"/>
    </source>
</evidence>
<accession>A0A8N4ESV7</accession>
<proteinExistence type="predicted"/>
<sequence>MDRRPPLPPSAAVSVAVADVLHPNPNPFYPPQPPPAFRRLSIHHPSLRPLPSLRSLPTLLQAHAHLLVSGLLRHPLAAGLLLRASAAATPLPHTLLLFRHLPTPTPSAPTPSSEPSPSPPTPSSRFHSSSPTSAPASPPTPSPSLLSSPPAPAPPPSTLGRSATPRPSSVASTRSFTSAIPSSTCTAAAVFWNAPASCSTRCPTEM</sequence>
<dbReference type="RefSeq" id="XP_029116559.1">
    <property type="nucleotide sequence ID" value="XM_029260726.1"/>
</dbReference>
<organism evidence="2 3">
    <name type="scientific">Elaeis guineensis var. tenera</name>
    <name type="common">Oil palm</name>
    <dbReference type="NCBI Taxonomy" id="51953"/>
    <lineage>
        <taxon>Eukaryota</taxon>
        <taxon>Viridiplantae</taxon>
        <taxon>Streptophyta</taxon>
        <taxon>Embryophyta</taxon>
        <taxon>Tracheophyta</taxon>
        <taxon>Spermatophyta</taxon>
        <taxon>Magnoliopsida</taxon>
        <taxon>Liliopsida</taxon>
        <taxon>Arecaceae</taxon>
        <taxon>Arecoideae</taxon>
        <taxon>Cocoseae</taxon>
        <taxon>Elaeidinae</taxon>
        <taxon>Elaeis</taxon>
    </lineage>
</organism>
<feature type="compositionally biased region" description="Pro residues" evidence="1">
    <location>
        <begin position="103"/>
        <end position="122"/>
    </location>
</feature>
<name>A0A8N4ESV7_ELAGV</name>
<feature type="compositionally biased region" description="Low complexity" evidence="1">
    <location>
        <begin position="123"/>
        <end position="135"/>
    </location>
</feature>
<protein>
    <submittedName>
        <fullName evidence="3">Proline-rich receptor-like protein kinase PERK2</fullName>
    </submittedName>
</protein>
<feature type="region of interest" description="Disordered" evidence="1">
    <location>
        <begin position="99"/>
        <end position="177"/>
    </location>
</feature>
<reference evidence="3" key="1">
    <citation type="submission" date="2025-08" db="UniProtKB">
        <authorList>
            <consortium name="RefSeq"/>
        </authorList>
    </citation>
    <scope>IDENTIFICATION</scope>
</reference>
<feature type="compositionally biased region" description="Polar residues" evidence="1">
    <location>
        <begin position="165"/>
        <end position="177"/>
    </location>
</feature>
<evidence type="ECO:0000256" key="1">
    <source>
        <dbReference type="SAM" id="MobiDB-lite"/>
    </source>
</evidence>
<dbReference type="Proteomes" id="UP000504607">
    <property type="component" value="Unplaced"/>
</dbReference>
<keyword evidence="2" id="KW-1185">Reference proteome</keyword>
<dbReference type="AlphaFoldDB" id="A0A8N4ESV7"/>